<feature type="compositionally biased region" description="Basic residues" evidence="1">
    <location>
        <begin position="174"/>
        <end position="185"/>
    </location>
</feature>
<protein>
    <submittedName>
        <fullName evidence="2">Uncharacterized protein</fullName>
    </submittedName>
</protein>
<feature type="compositionally biased region" description="Low complexity" evidence="1">
    <location>
        <begin position="222"/>
        <end position="235"/>
    </location>
</feature>
<organism evidence="2">
    <name type="scientific">uncultured Thermomicrobiales bacterium</name>
    <dbReference type="NCBI Taxonomy" id="1645740"/>
    <lineage>
        <taxon>Bacteria</taxon>
        <taxon>Pseudomonadati</taxon>
        <taxon>Thermomicrobiota</taxon>
        <taxon>Thermomicrobia</taxon>
        <taxon>Thermomicrobiales</taxon>
        <taxon>environmental samples</taxon>
    </lineage>
</organism>
<feature type="region of interest" description="Disordered" evidence="1">
    <location>
        <begin position="1"/>
        <end position="138"/>
    </location>
</feature>
<gene>
    <name evidence="2" type="ORF">AVDCRST_MAG59-3385</name>
</gene>
<sequence length="248" mass="26047">DRTEPQPLPRLREGDPPRRPVLRRLRPAARGARLRAAGDPGPGPGPGAGPGRAAVDGRGRPAPRRSVGPGPSASRCSLDAARASGDGRASGYRRSPPDRTRGGPFWRRPGPEPGRGRRRRGRDRGRSHLRWGRGWDGGWLGAGDHHHRPDHVRLLAAGSHRGCGGRAGAAAGPGRRRGRQLVRHHPALDAGRLGADRGRRRAAARGDRPDRPDRHAGDRRLPAGATGAAPAAAGAGLLGGAEGDRPPL</sequence>
<feature type="compositionally biased region" description="Basic residues" evidence="1">
    <location>
        <begin position="116"/>
        <end position="131"/>
    </location>
</feature>
<evidence type="ECO:0000313" key="2">
    <source>
        <dbReference type="EMBL" id="CAA9569716.1"/>
    </source>
</evidence>
<feature type="compositionally biased region" description="Low complexity" evidence="1">
    <location>
        <begin position="28"/>
        <end position="39"/>
    </location>
</feature>
<feature type="compositionally biased region" description="Basic and acidic residues" evidence="1">
    <location>
        <begin position="1"/>
        <end position="18"/>
    </location>
</feature>
<dbReference type="EMBL" id="CADCWF010000245">
    <property type="protein sequence ID" value="CAA9569716.1"/>
    <property type="molecule type" value="Genomic_DNA"/>
</dbReference>
<dbReference type="AlphaFoldDB" id="A0A6J4V644"/>
<feature type="region of interest" description="Disordered" evidence="1">
    <location>
        <begin position="158"/>
        <end position="248"/>
    </location>
</feature>
<reference evidence="2" key="1">
    <citation type="submission" date="2020-02" db="EMBL/GenBank/DDBJ databases">
        <authorList>
            <person name="Meier V. D."/>
        </authorList>
    </citation>
    <scope>NUCLEOTIDE SEQUENCE</scope>
    <source>
        <strain evidence="2">AVDCRST_MAG59</strain>
    </source>
</reference>
<feature type="non-terminal residue" evidence="2">
    <location>
        <position position="248"/>
    </location>
</feature>
<feature type="non-terminal residue" evidence="2">
    <location>
        <position position="1"/>
    </location>
</feature>
<feature type="compositionally biased region" description="Low complexity" evidence="1">
    <location>
        <begin position="79"/>
        <end position="94"/>
    </location>
</feature>
<evidence type="ECO:0000256" key="1">
    <source>
        <dbReference type="SAM" id="MobiDB-lite"/>
    </source>
</evidence>
<feature type="compositionally biased region" description="Basic and acidic residues" evidence="1">
    <location>
        <begin position="204"/>
        <end position="221"/>
    </location>
</feature>
<proteinExistence type="predicted"/>
<name>A0A6J4V644_9BACT</name>
<accession>A0A6J4V644</accession>